<keyword evidence="5" id="KW-0413">Isomerase</keyword>
<dbReference type="PANTHER" id="PTHR47529">
    <property type="entry name" value="PEPTIDYL-PROLYL CIS-TRANS ISOMERASE D"/>
    <property type="match status" value="1"/>
</dbReference>
<dbReference type="Gene3D" id="1.10.4030.10">
    <property type="entry name" value="Porin chaperone SurA, peptide-binding domain"/>
    <property type="match status" value="1"/>
</dbReference>
<keyword evidence="6" id="KW-1185">Reference proteome</keyword>
<keyword evidence="4" id="KW-0143">Chaperone</keyword>
<proteinExistence type="predicted"/>
<comment type="subcellular location">
    <subcellularLocation>
        <location evidence="1">Cell membrane</location>
    </subcellularLocation>
</comment>
<dbReference type="InterPro" id="IPR052029">
    <property type="entry name" value="PpiD_chaperone"/>
</dbReference>
<dbReference type="GeneID" id="82157582"/>
<dbReference type="InterPro" id="IPR046357">
    <property type="entry name" value="PPIase_dom_sf"/>
</dbReference>
<keyword evidence="3" id="KW-0472">Membrane</keyword>
<dbReference type="SUPFAM" id="SSF109998">
    <property type="entry name" value="Triger factor/SurA peptide-binding domain-like"/>
    <property type="match status" value="1"/>
</dbReference>
<evidence type="ECO:0000256" key="3">
    <source>
        <dbReference type="ARBA" id="ARBA00023136"/>
    </source>
</evidence>
<dbReference type="InterPro" id="IPR027304">
    <property type="entry name" value="Trigger_fact/SurA_dom_sf"/>
</dbReference>
<evidence type="ECO:0000313" key="6">
    <source>
        <dbReference type="Proteomes" id="UP001193734"/>
    </source>
</evidence>
<evidence type="ECO:0000256" key="1">
    <source>
        <dbReference type="ARBA" id="ARBA00004236"/>
    </source>
</evidence>
<comment type="caution">
    <text evidence="5">The sequence shown here is derived from an EMBL/GenBank/DDBJ whole genome shotgun (WGS) entry which is preliminary data.</text>
</comment>
<dbReference type="EMBL" id="JABKKE010000010">
    <property type="protein sequence ID" value="NPE14145.1"/>
    <property type="molecule type" value="Genomic_DNA"/>
</dbReference>
<dbReference type="RefSeq" id="WP_172175539.1">
    <property type="nucleotide sequence ID" value="NZ_CASGIA010000007.1"/>
</dbReference>
<dbReference type="Pfam" id="PF13616">
    <property type="entry name" value="Rotamase_3"/>
    <property type="match status" value="1"/>
</dbReference>
<dbReference type="SUPFAM" id="SSF54534">
    <property type="entry name" value="FKBP-like"/>
    <property type="match status" value="1"/>
</dbReference>
<organism evidence="5 6">
    <name type="scientific">Xylanibacter rodentium</name>
    <dbReference type="NCBI Taxonomy" id="2736289"/>
    <lineage>
        <taxon>Bacteria</taxon>
        <taxon>Pseudomonadati</taxon>
        <taxon>Bacteroidota</taxon>
        <taxon>Bacteroidia</taxon>
        <taxon>Bacteroidales</taxon>
        <taxon>Prevotellaceae</taxon>
        <taxon>Xylanibacter</taxon>
    </lineage>
</organism>
<protein>
    <submittedName>
        <fullName evidence="5">Peptidylprolyl isomerase</fullName>
    </submittedName>
</protein>
<sequence length="714" mass="79759">MAALGTIRKRGAILVAIIGLGLFAFIAEEFVRSCEATGNAARQQVGEVLGEKISVQEFQALVDEYQEVVKMTQGRENLTEDELNGLKDQVWNTYVNNAILANEAKKVGLTVTDEELQNILREGKSQILKQTPFVNQQTGLFDVSMLTKFLSDYKNIGSQNPQIAEQYRTIYSYWKFIEKTLRQQTLNIKYQNLLANSLISNPISAKMAFEGQYVDNSVELASIAYTTISDDKIQVSDADLKAKYDEDKEKFKQYIESRDIKYVDFQVKPSDKDRGALLQTMKEAAENLKEGNNPSEVTRKAKSVYTYTGVPVTRKAYSNDIATRIDSMSVGETTSPFETKYDNTMNVVKLISKVQLPDSVEYRQIQIGGETVEAARKTADSVYAALQAGADFDEIAKKYNQTGSKAWFTTAMYENSQSFDADTKQYIETLNNLGTNEIKNLEFAQGNIILQVTNRKAMVDKYVAAVVKHTIDFSKDTYSAAYNKFSQFVSENQTLDAMEKNASKYGFTVQERKDLTNAEHGVNGIRSTRDALKWIFEAKAGEVSPLYECGDNDRMMVIAMTKIHPVGYRALEDVKDIVKSEVIRDKKFEQLSGKLAGAKSISEAKSKGADVTEIAQVTFNAPAFVPATRTSEPALSGAVAATKQGQFCPRVIKGNGGAFMVKVKTKAQRAGEKFDSKAFEKRLHEQAMMAANPNRLIGELYLKSDVVDNRYLFF</sequence>
<dbReference type="Proteomes" id="UP001193734">
    <property type="component" value="Unassembled WGS sequence"/>
</dbReference>
<keyword evidence="2" id="KW-1003">Cell membrane</keyword>
<reference evidence="5 6" key="1">
    <citation type="submission" date="2020-05" db="EMBL/GenBank/DDBJ databases">
        <title>Distinct polysaccharide utilization as determinants for interspecies competition between intestinal Prevotella spp.</title>
        <authorList>
            <person name="Galvez E.J.C."/>
            <person name="Iljazovic A."/>
            <person name="Strowig T."/>
        </authorList>
    </citation>
    <scope>NUCLEOTIDE SEQUENCE [LARGE SCALE GENOMIC DNA]</scope>
    <source>
        <strain evidence="5 6">PROD</strain>
    </source>
</reference>
<accession>A0ABX2AUW1</accession>
<gene>
    <name evidence="5" type="ORF">HPS55_07365</name>
</gene>
<evidence type="ECO:0000256" key="2">
    <source>
        <dbReference type="ARBA" id="ARBA00022475"/>
    </source>
</evidence>
<name>A0ABX2AUW1_9BACT</name>
<evidence type="ECO:0000256" key="4">
    <source>
        <dbReference type="ARBA" id="ARBA00023186"/>
    </source>
</evidence>
<dbReference type="Gene3D" id="3.10.50.40">
    <property type="match status" value="1"/>
</dbReference>
<evidence type="ECO:0000313" key="5">
    <source>
        <dbReference type="EMBL" id="NPE14145.1"/>
    </source>
</evidence>
<dbReference type="PANTHER" id="PTHR47529:SF1">
    <property type="entry name" value="PERIPLASMIC CHAPERONE PPID"/>
    <property type="match status" value="1"/>
</dbReference>
<dbReference type="GO" id="GO:0016853">
    <property type="term" value="F:isomerase activity"/>
    <property type="evidence" value="ECO:0007669"/>
    <property type="project" value="UniProtKB-KW"/>
</dbReference>
<dbReference type="Pfam" id="PF13623">
    <property type="entry name" value="SurA_N_2"/>
    <property type="match status" value="1"/>
</dbReference>